<dbReference type="InterPro" id="IPR012337">
    <property type="entry name" value="RNaseH-like_sf"/>
</dbReference>
<dbReference type="InterPro" id="IPR005135">
    <property type="entry name" value="Endo/exonuclease/phosphatase"/>
</dbReference>
<dbReference type="Pfam" id="PF13456">
    <property type="entry name" value="RVT_3"/>
    <property type="match status" value="1"/>
</dbReference>
<dbReference type="Gene3D" id="3.60.10.10">
    <property type="entry name" value="Endonuclease/exonuclease/phosphatase"/>
    <property type="match status" value="1"/>
</dbReference>
<evidence type="ECO:0000313" key="5">
    <source>
        <dbReference type="Proteomes" id="UP000652761"/>
    </source>
</evidence>
<dbReference type="InterPro" id="IPR002156">
    <property type="entry name" value="RNaseH_domain"/>
</dbReference>
<evidence type="ECO:0000259" key="2">
    <source>
        <dbReference type="Pfam" id="PF03372"/>
    </source>
</evidence>
<evidence type="ECO:0000259" key="3">
    <source>
        <dbReference type="Pfam" id="PF13456"/>
    </source>
</evidence>
<evidence type="ECO:0000256" key="1">
    <source>
        <dbReference type="SAM" id="MobiDB-lite"/>
    </source>
</evidence>
<comment type="caution">
    <text evidence="4">The sequence shown here is derived from an EMBL/GenBank/DDBJ whole genome shotgun (WGS) entry which is preliminary data.</text>
</comment>
<reference evidence="4" key="1">
    <citation type="submission" date="2017-07" db="EMBL/GenBank/DDBJ databases">
        <title>Taro Niue Genome Assembly and Annotation.</title>
        <authorList>
            <person name="Atibalentja N."/>
            <person name="Keating K."/>
            <person name="Fields C.J."/>
        </authorList>
    </citation>
    <scope>NUCLEOTIDE SEQUENCE</scope>
    <source>
        <strain evidence="4">Niue_2</strain>
        <tissue evidence="4">Leaf</tissue>
    </source>
</reference>
<evidence type="ECO:0008006" key="6">
    <source>
        <dbReference type="Google" id="ProtNLM"/>
    </source>
</evidence>
<feature type="region of interest" description="Disordered" evidence="1">
    <location>
        <begin position="1"/>
        <end position="23"/>
    </location>
</feature>
<dbReference type="InterPro" id="IPR036691">
    <property type="entry name" value="Endo/exonu/phosph_ase_sf"/>
</dbReference>
<dbReference type="Pfam" id="PF03372">
    <property type="entry name" value="Exo_endo_phos"/>
    <property type="match status" value="1"/>
</dbReference>
<organism evidence="4 5">
    <name type="scientific">Colocasia esculenta</name>
    <name type="common">Wild taro</name>
    <name type="synonym">Arum esculentum</name>
    <dbReference type="NCBI Taxonomy" id="4460"/>
    <lineage>
        <taxon>Eukaryota</taxon>
        <taxon>Viridiplantae</taxon>
        <taxon>Streptophyta</taxon>
        <taxon>Embryophyta</taxon>
        <taxon>Tracheophyta</taxon>
        <taxon>Spermatophyta</taxon>
        <taxon>Magnoliopsida</taxon>
        <taxon>Liliopsida</taxon>
        <taxon>Araceae</taxon>
        <taxon>Aroideae</taxon>
        <taxon>Colocasieae</taxon>
        <taxon>Colocasia</taxon>
    </lineage>
</organism>
<keyword evidence="5" id="KW-1185">Reference proteome</keyword>
<dbReference type="InterPro" id="IPR036397">
    <property type="entry name" value="RNaseH_sf"/>
</dbReference>
<dbReference type="InterPro" id="IPR044730">
    <property type="entry name" value="RNase_H-like_dom_plant"/>
</dbReference>
<sequence length="581" mass="65450">MTTAWSNDSDSDSESSSSEEEEEKANLAFMANIEESCSVSERRTLWDYMVDFSTTCTEPWLVGGDFNSFLALDEKKGGKRNYSRSTVDFQACVSAAGLEDAGYIGNKYTWFNGQQQNGIWIRIDRIFFNAEWTISCSTVHVQHLGRSCSDHSPLLISNKQEATKGPSRFTFQHMWCSHESFISDSAAAWRMAPASSSPLINMAMKLKHMKSFYGKWNKEVFGNISTNIQEAEASFSNAQNAYDEDPSNDNYNVYIQTKEKLEHVLSQEEQFWRQKSRIKWLKEGDNNTKFFHAYAVSQRRLSLISTLHKEDDTYVDRNEDIAAMFVQHFSEAFTSASYQINPEILEHIPTILHDSENAMLCFDHKAATNVTDGLLSFLSQQASSSTMGRLVRCTFMAAVWEIWCSRNRARYQNQNMSAKHIVNRTMLSIRAASASFKLQNLSQPWSTALRHTGGVHAHPKLSVPVVVKWMHPPTGRLKLNVDGAFRFVAGEAGGGGILCDHHGRCVFAFATKYQGVFSALDAETRALRDGLAICSNQGILNILVETDSLNLMQIVTEQVSRPWELTCIIQDVAVTAQKLKA</sequence>
<accession>A0A843V5V9</accession>
<name>A0A843V5V9_COLES</name>
<dbReference type="CDD" id="cd06222">
    <property type="entry name" value="RNase_H_like"/>
    <property type="match status" value="1"/>
</dbReference>
<dbReference type="Gene3D" id="3.30.420.10">
    <property type="entry name" value="Ribonuclease H-like superfamily/Ribonuclease H"/>
    <property type="match status" value="1"/>
</dbReference>
<feature type="domain" description="Endonuclease/exonuclease/phosphatase" evidence="2">
    <location>
        <begin position="57"/>
        <end position="151"/>
    </location>
</feature>
<proteinExistence type="predicted"/>
<dbReference type="SUPFAM" id="SSF53098">
    <property type="entry name" value="Ribonuclease H-like"/>
    <property type="match status" value="1"/>
</dbReference>
<dbReference type="AlphaFoldDB" id="A0A843V5V9"/>
<feature type="domain" description="RNase H type-1" evidence="3">
    <location>
        <begin position="480"/>
        <end position="560"/>
    </location>
</feature>
<feature type="compositionally biased region" description="Acidic residues" evidence="1">
    <location>
        <begin position="9"/>
        <end position="23"/>
    </location>
</feature>
<dbReference type="Proteomes" id="UP000652761">
    <property type="component" value="Unassembled WGS sequence"/>
</dbReference>
<gene>
    <name evidence="4" type="ORF">Taro_020652</name>
</gene>
<dbReference type="GO" id="GO:0003676">
    <property type="term" value="F:nucleic acid binding"/>
    <property type="evidence" value="ECO:0007669"/>
    <property type="project" value="InterPro"/>
</dbReference>
<dbReference type="PANTHER" id="PTHR33710">
    <property type="entry name" value="BNAC02G09200D PROTEIN"/>
    <property type="match status" value="1"/>
</dbReference>
<dbReference type="EMBL" id="NMUH01001030">
    <property type="protein sequence ID" value="MQL88103.1"/>
    <property type="molecule type" value="Genomic_DNA"/>
</dbReference>
<dbReference type="SUPFAM" id="SSF56219">
    <property type="entry name" value="DNase I-like"/>
    <property type="match status" value="1"/>
</dbReference>
<protein>
    <recommendedName>
        <fullName evidence="6">RNase H type-1 domain-containing protein</fullName>
    </recommendedName>
</protein>
<dbReference type="OrthoDB" id="786644at2759"/>
<evidence type="ECO:0000313" key="4">
    <source>
        <dbReference type="EMBL" id="MQL88103.1"/>
    </source>
</evidence>
<dbReference type="GO" id="GO:0004523">
    <property type="term" value="F:RNA-DNA hybrid ribonuclease activity"/>
    <property type="evidence" value="ECO:0007669"/>
    <property type="project" value="InterPro"/>
</dbReference>
<dbReference type="PANTHER" id="PTHR33710:SF71">
    <property type="entry name" value="ENDONUCLEASE_EXONUCLEASE_PHOSPHATASE DOMAIN-CONTAINING PROTEIN"/>
    <property type="match status" value="1"/>
</dbReference>